<evidence type="ECO:0000313" key="9">
    <source>
        <dbReference type="EMBL" id="MCW6533595.1"/>
    </source>
</evidence>
<feature type="transmembrane region" description="Helical" evidence="7">
    <location>
        <begin position="245"/>
        <end position="262"/>
    </location>
</feature>
<proteinExistence type="predicted"/>
<evidence type="ECO:0000256" key="1">
    <source>
        <dbReference type="ARBA" id="ARBA00004651"/>
    </source>
</evidence>
<comment type="subcellular location">
    <subcellularLocation>
        <location evidence="1">Cell membrane</location>
        <topology evidence="1">Multi-pass membrane protein</topology>
    </subcellularLocation>
</comment>
<evidence type="ECO:0000259" key="8">
    <source>
        <dbReference type="PROSITE" id="PS50850"/>
    </source>
</evidence>
<evidence type="ECO:0000256" key="7">
    <source>
        <dbReference type="SAM" id="Phobius"/>
    </source>
</evidence>
<gene>
    <name evidence="9" type="ORF">NEE01_02215</name>
</gene>
<feature type="transmembrane region" description="Helical" evidence="7">
    <location>
        <begin position="377"/>
        <end position="395"/>
    </location>
</feature>
<keyword evidence="3" id="KW-1003">Cell membrane</keyword>
<dbReference type="RefSeq" id="WP_265267613.1">
    <property type="nucleotide sequence ID" value="NZ_JANFAV010000001.1"/>
</dbReference>
<comment type="caution">
    <text evidence="9">The sequence shown here is derived from an EMBL/GenBank/DDBJ whole genome shotgun (WGS) entry which is preliminary data.</text>
</comment>
<organism evidence="9 10">
    <name type="scientific">Sphingomonas lycopersici</name>
    <dbReference type="NCBI Taxonomy" id="2951807"/>
    <lineage>
        <taxon>Bacteria</taxon>
        <taxon>Pseudomonadati</taxon>
        <taxon>Pseudomonadota</taxon>
        <taxon>Alphaproteobacteria</taxon>
        <taxon>Sphingomonadales</taxon>
        <taxon>Sphingomonadaceae</taxon>
        <taxon>Sphingomonas</taxon>
    </lineage>
</organism>
<dbReference type="PROSITE" id="PS50850">
    <property type="entry name" value="MFS"/>
    <property type="match status" value="1"/>
</dbReference>
<feature type="transmembrane region" description="Helical" evidence="7">
    <location>
        <begin position="479"/>
        <end position="498"/>
    </location>
</feature>
<evidence type="ECO:0000256" key="5">
    <source>
        <dbReference type="ARBA" id="ARBA00022989"/>
    </source>
</evidence>
<feature type="transmembrane region" description="Helical" evidence="7">
    <location>
        <begin position="401"/>
        <end position="426"/>
    </location>
</feature>
<keyword evidence="4 7" id="KW-0812">Transmembrane</keyword>
<dbReference type="PANTHER" id="PTHR42718:SF46">
    <property type="entry name" value="BLR6921 PROTEIN"/>
    <property type="match status" value="1"/>
</dbReference>
<feature type="transmembrane region" description="Helical" evidence="7">
    <location>
        <begin position="447"/>
        <end position="467"/>
    </location>
</feature>
<dbReference type="PRINTS" id="PR01036">
    <property type="entry name" value="TCRTETB"/>
</dbReference>
<feature type="transmembrane region" description="Helical" evidence="7">
    <location>
        <begin position="212"/>
        <end position="233"/>
    </location>
</feature>
<feature type="domain" description="Major facilitator superfamily (MFS) profile" evidence="8">
    <location>
        <begin position="58"/>
        <end position="503"/>
    </location>
</feature>
<feature type="transmembrane region" description="Helical" evidence="7">
    <location>
        <begin position="124"/>
        <end position="143"/>
    </location>
</feature>
<evidence type="ECO:0000256" key="4">
    <source>
        <dbReference type="ARBA" id="ARBA00022692"/>
    </source>
</evidence>
<reference evidence="9" key="1">
    <citation type="submission" date="2022-06" db="EMBL/GenBank/DDBJ databases">
        <title>Sphingomonas sp. nov. isolated from rhizosphere soil of tomato.</title>
        <authorList>
            <person name="Dong H."/>
            <person name="Gao R."/>
        </authorList>
    </citation>
    <scope>NUCLEOTIDE SEQUENCE</scope>
    <source>
        <strain evidence="9">MMSM24</strain>
    </source>
</reference>
<dbReference type="Gene3D" id="1.20.1250.20">
    <property type="entry name" value="MFS general substrate transporter like domains"/>
    <property type="match status" value="2"/>
</dbReference>
<accession>A0AA41Z405</accession>
<keyword evidence="10" id="KW-1185">Reference proteome</keyword>
<dbReference type="AlphaFoldDB" id="A0AA41Z405"/>
<dbReference type="GO" id="GO:0005886">
    <property type="term" value="C:plasma membrane"/>
    <property type="evidence" value="ECO:0007669"/>
    <property type="project" value="UniProtKB-SubCell"/>
</dbReference>
<feature type="transmembrane region" description="Helical" evidence="7">
    <location>
        <begin position="149"/>
        <end position="170"/>
    </location>
</feature>
<dbReference type="Proteomes" id="UP001165565">
    <property type="component" value="Unassembled WGS sequence"/>
</dbReference>
<evidence type="ECO:0000256" key="6">
    <source>
        <dbReference type="ARBA" id="ARBA00023136"/>
    </source>
</evidence>
<sequence>MHLSPLRFDALRFLRPRRRGIASVNAEVRDGIVPAGDALARTSDLEGGTPASANYRTVALIIACAMFMENLDATVLATALPTMARDFGVRAPELSIALTAYLLALAMFIPASGAAADRFGAKQVFRAAIGLFLAGSLVCGLAPNLTILVIARFVQGIGGAMMLPVGRLVLLRSVAKRDMVSAMSWLIMPALIGPIIGPPIGGLIVTYFDWRWIFWLNLPIGIVGIFLVGRFIADIREPSVHRFDRIGFVLSAVALGCLLFGFEMSSRSGAGTLAAILIALGVASGALYLRHAARTEHPILDFSLMRIPTFRLSLLGGSLTRITQGAQPFLLPLMMQLGFGLSAAQSGAMTLATAIGSLGMKGVAPRLLRRFGFRSSLIWLGLLGAGSYALCGLFRPGWPLAAVFAVMLVSGFLMSFQFTAYNTIAYDEIAKDRMSVATSFYSTLQQLMLSLGICTGATALHVSMAIRGDAAPGFTDFSAAFWTVTAISLLSVFVNARFDRDAGAEISGRGYGSRGGLSNRESPAG</sequence>
<evidence type="ECO:0000256" key="2">
    <source>
        <dbReference type="ARBA" id="ARBA00022448"/>
    </source>
</evidence>
<dbReference type="NCBIfam" id="TIGR00711">
    <property type="entry name" value="efflux_EmrB"/>
    <property type="match status" value="1"/>
</dbReference>
<protein>
    <submittedName>
        <fullName evidence="9">DHA2 family efflux MFS transporter permease subunit</fullName>
    </submittedName>
</protein>
<feature type="transmembrane region" description="Helical" evidence="7">
    <location>
        <begin position="182"/>
        <end position="206"/>
    </location>
</feature>
<dbReference type="PANTHER" id="PTHR42718">
    <property type="entry name" value="MAJOR FACILITATOR SUPERFAMILY MULTIDRUG TRANSPORTER MFSC"/>
    <property type="match status" value="1"/>
</dbReference>
<keyword evidence="5 7" id="KW-1133">Transmembrane helix</keyword>
<feature type="transmembrane region" description="Helical" evidence="7">
    <location>
        <begin position="58"/>
        <end position="82"/>
    </location>
</feature>
<dbReference type="SUPFAM" id="SSF103473">
    <property type="entry name" value="MFS general substrate transporter"/>
    <property type="match status" value="1"/>
</dbReference>
<dbReference type="GO" id="GO:0022857">
    <property type="term" value="F:transmembrane transporter activity"/>
    <property type="evidence" value="ECO:0007669"/>
    <property type="project" value="InterPro"/>
</dbReference>
<dbReference type="InterPro" id="IPR020846">
    <property type="entry name" value="MFS_dom"/>
</dbReference>
<name>A0AA41Z405_9SPHN</name>
<evidence type="ECO:0000256" key="3">
    <source>
        <dbReference type="ARBA" id="ARBA00022475"/>
    </source>
</evidence>
<dbReference type="InterPro" id="IPR011701">
    <property type="entry name" value="MFS"/>
</dbReference>
<keyword evidence="2" id="KW-0813">Transport</keyword>
<feature type="transmembrane region" description="Helical" evidence="7">
    <location>
        <begin position="94"/>
        <end position="112"/>
    </location>
</feature>
<dbReference type="InterPro" id="IPR004638">
    <property type="entry name" value="EmrB-like"/>
</dbReference>
<feature type="transmembrane region" description="Helical" evidence="7">
    <location>
        <begin position="268"/>
        <end position="289"/>
    </location>
</feature>
<dbReference type="InterPro" id="IPR036259">
    <property type="entry name" value="MFS_trans_sf"/>
</dbReference>
<dbReference type="EMBL" id="JANFAV010000001">
    <property type="protein sequence ID" value="MCW6533595.1"/>
    <property type="molecule type" value="Genomic_DNA"/>
</dbReference>
<evidence type="ECO:0000313" key="10">
    <source>
        <dbReference type="Proteomes" id="UP001165565"/>
    </source>
</evidence>
<keyword evidence="6 7" id="KW-0472">Membrane</keyword>
<dbReference type="Pfam" id="PF07690">
    <property type="entry name" value="MFS_1"/>
    <property type="match status" value="1"/>
</dbReference>